<dbReference type="OrthoDB" id="1470350at2759"/>
<keyword evidence="4 8" id="KW-0479">Metal-binding</keyword>
<evidence type="ECO:0000256" key="9">
    <source>
        <dbReference type="RuleBase" id="RU000461"/>
    </source>
</evidence>
<evidence type="ECO:0000256" key="8">
    <source>
        <dbReference type="PIRSR" id="PIRSR602403-1"/>
    </source>
</evidence>
<keyword evidence="10" id="KW-0472">Membrane</keyword>
<dbReference type="Proteomes" id="UP000799423">
    <property type="component" value="Unassembled WGS sequence"/>
</dbReference>
<dbReference type="AlphaFoldDB" id="A0A6A7AQ73"/>
<evidence type="ECO:0000256" key="6">
    <source>
        <dbReference type="ARBA" id="ARBA00023004"/>
    </source>
</evidence>
<dbReference type="Gene3D" id="1.10.630.10">
    <property type="entry name" value="Cytochrome P450"/>
    <property type="match status" value="1"/>
</dbReference>
<evidence type="ECO:0000313" key="11">
    <source>
        <dbReference type="EMBL" id="KAF2845446.1"/>
    </source>
</evidence>
<evidence type="ECO:0000313" key="12">
    <source>
        <dbReference type="Proteomes" id="UP000799423"/>
    </source>
</evidence>
<dbReference type="PANTHER" id="PTHR24305">
    <property type="entry name" value="CYTOCHROME P450"/>
    <property type="match status" value="1"/>
</dbReference>
<dbReference type="PANTHER" id="PTHR24305:SF237">
    <property type="entry name" value="CYTOCHROME P450 MONOOXYGENASE ATNE-RELATED"/>
    <property type="match status" value="1"/>
</dbReference>
<keyword evidence="6 8" id="KW-0408">Iron</keyword>
<name>A0A6A7AQ73_9PLEO</name>
<keyword evidence="7 9" id="KW-0503">Monooxygenase</keyword>
<comment type="similarity">
    <text evidence="2 9">Belongs to the cytochrome P450 family.</text>
</comment>
<dbReference type="GO" id="GO:0004497">
    <property type="term" value="F:monooxygenase activity"/>
    <property type="evidence" value="ECO:0007669"/>
    <property type="project" value="UniProtKB-KW"/>
</dbReference>
<organism evidence="11 12">
    <name type="scientific">Plenodomus tracheiphilus IPT5</name>
    <dbReference type="NCBI Taxonomy" id="1408161"/>
    <lineage>
        <taxon>Eukaryota</taxon>
        <taxon>Fungi</taxon>
        <taxon>Dikarya</taxon>
        <taxon>Ascomycota</taxon>
        <taxon>Pezizomycotina</taxon>
        <taxon>Dothideomycetes</taxon>
        <taxon>Pleosporomycetidae</taxon>
        <taxon>Pleosporales</taxon>
        <taxon>Pleosporineae</taxon>
        <taxon>Leptosphaeriaceae</taxon>
        <taxon>Plenodomus</taxon>
    </lineage>
</organism>
<evidence type="ECO:0000256" key="7">
    <source>
        <dbReference type="ARBA" id="ARBA00023033"/>
    </source>
</evidence>
<dbReference type="InterPro" id="IPR050121">
    <property type="entry name" value="Cytochrome_P450_monoxygenase"/>
</dbReference>
<dbReference type="GO" id="GO:0005506">
    <property type="term" value="F:iron ion binding"/>
    <property type="evidence" value="ECO:0007669"/>
    <property type="project" value="InterPro"/>
</dbReference>
<reference evidence="11" key="1">
    <citation type="submission" date="2020-01" db="EMBL/GenBank/DDBJ databases">
        <authorList>
            <consortium name="DOE Joint Genome Institute"/>
            <person name="Haridas S."/>
            <person name="Albert R."/>
            <person name="Binder M."/>
            <person name="Bloem J."/>
            <person name="Labutti K."/>
            <person name="Salamov A."/>
            <person name="Andreopoulos B."/>
            <person name="Baker S.E."/>
            <person name="Barry K."/>
            <person name="Bills G."/>
            <person name="Bluhm B.H."/>
            <person name="Cannon C."/>
            <person name="Castanera R."/>
            <person name="Culley D.E."/>
            <person name="Daum C."/>
            <person name="Ezra D."/>
            <person name="Gonzalez J.B."/>
            <person name="Henrissat B."/>
            <person name="Kuo A."/>
            <person name="Liang C."/>
            <person name="Lipzen A."/>
            <person name="Lutzoni F."/>
            <person name="Magnuson J."/>
            <person name="Mondo S."/>
            <person name="Nolan M."/>
            <person name="Ohm R."/>
            <person name="Pangilinan J."/>
            <person name="Park H.-J."/>
            <person name="Ramirez L."/>
            <person name="Alfaro M."/>
            <person name="Sun H."/>
            <person name="Tritt A."/>
            <person name="Yoshinaga Y."/>
            <person name="Zwiers L.-H."/>
            <person name="Turgeon B.G."/>
            <person name="Goodwin S.B."/>
            <person name="Spatafora J.W."/>
            <person name="Crous P.W."/>
            <person name="Grigoriev I.V."/>
        </authorList>
    </citation>
    <scope>NUCLEOTIDE SEQUENCE</scope>
    <source>
        <strain evidence="11">IPT5</strain>
    </source>
</reference>
<sequence>MALSLHFDLSKVSWYAVVAATACAAILLFAGHVIYAVYFHPLASHPGPFLAKCTSWYAAYQSYTGNIHLDIANCHAKYGDVVRYRPNGLLFNSVEGLQDIYVSSAKTQKSFGYYSFRPDGQVSIINAITKDEHAPRRRLLSRAFSIAALQKYEDVILKTAESFCSVLLNCNESAQYVTPRTSSHDIGELSSYFTFDVMSNVAIYTPQDLLHQSHGRSIVHAIDSGVFLTGVAVEQHLLAKFDFLNKLFFRDHMNKVIRYRRQATDFAAKRIVLGKTQHIEDIFGSLMGDGNGLQGLSPAELAADASVMIIAGTDTSSVAISAFFFYLARHPGAYKALAAEIRNTFHCVEEIRPGPKLNDCKYLRACIDESMRLAPPVAAPLWREMMHQDIIAGVVLPKGTNVATCAYSMHRNPAYFTEPNSFKPERWLIDSESSNQGDLAKRAFAPFSLGSRGCIGKNLAYMEMSQLLALIMYKADWKLPAGALGRVGESNIEDGRVDYEIKSHFTSQKTGPYIEFTPRKLG</sequence>
<dbReference type="InterPro" id="IPR002403">
    <property type="entry name" value="Cyt_P450_E_grp-IV"/>
</dbReference>
<dbReference type="PRINTS" id="PR00385">
    <property type="entry name" value="P450"/>
</dbReference>
<dbReference type="InterPro" id="IPR001128">
    <property type="entry name" value="Cyt_P450"/>
</dbReference>
<keyword evidence="10" id="KW-0812">Transmembrane</keyword>
<comment type="cofactor">
    <cofactor evidence="1 8">
        <name>heme</name>
        <dbReference type="ChEBI" id="CHEBI:30413"/>
    </cofactor>
</comment>
<keyword evidence="3 8" id="KW-0349">Heme</keyword>
<dbReference type="PRINTS" id="PR00465">
    <property type="entry name" value="EP450IV"/>
</dbReference>
<accession>A0A6A7AQ73</accession>
<evidence type="ECO:0000256" key="5">
    <source>
        <dbReference type="ARBA" id="ARBA00023002"/>
    </source>
</evidence>
<dbReference type="InterPro" id="IPR017972">
    <property type="entry name" value="Cyt_P450_CS"/>
</dbReference>
<dbReference type="SUPFAM" id="SSF48264">
    <property type="entry name" value="Cytochrome P450"/>
    <property type="match status" value="1"/>
</dbReference>
<evidence type="ECO:0000256" key="1">
    <source>
        <dbReference type="ARBA" id="ARBA00001971"/>
    </source>
</evidence>
<dbReference type="PROSITE" id="PS00086">
    <property type="entry name" value="CYTOCHROME_P450"/>
    <property type="match status" value="1"/>
</dbReference>
<dbReference type="GO" id="GO:0016705">
    <property type="term" value="F:oxidoreductase activity, acting on paired donors, with incorporation or reduction of molecular oxygen"/>
    <property type="evidence" value="ECO:0007669"/>
    <property type="project" value="InterPro"/>
</dbReference>
<feature type="binding site" description="axial binding residue" evidence="8">
    <location>
        <position position="454"/>
    </location>
    <ligand>
        <name>heme</name>
        <dbReference type="ChEBI" id="CHEBI:30413"/>
    </ligand>
    <ligandPart>
        <name>Fe</name>
        <dbReference type="ChEBI" id="CHEBI:18248"/>
    </ligandPart>
</feature>
<dbReference type="GO" id="GO:0020037">
    <property type="term" value="F:heme binding"/>
    <property type="evidence" value="ECO:0007669"/>
    <property type="project" value="InterPro"/>
</dbReference>
<dbReference type="CDD" id="cd11061">
    <property type="entry name" value="CYP67-like"/>
    <property type="match status" value="1"/>
</dbReference>
<keyword evidence="5 9" id="KW-0560">Oxidoreductase</keyword>
<keyword evidence="12" id="KW-1185">Reference proteome</keyword>
<evidence type="ECO:0000256" key="10">
    <source>
        <dbReference type="SAM" id="Phobius"/>
    </source>
</evidence>
<gene>
    <name evidence="11" type="ORF">T440DRAFT_522580</name>
</gene>
<evidence type="ECO:0000256" key="3">
    <source>
        <dbReference type="ARBA" id="ARBA00022617"/>
    </source>
</evidence>
<feature type="transmembrane region" description="Helical" evidence="10">
    <location>
        <begin position="12"/>
        <end position="38"/>
    </location>
</feature>
<protein>
    <submittedName>
        <fullName evidence="11">Cytochrome P450</fullName>
    </submittedName>
</protein>
<evidence type="ECO:0000256" key="2">
    <source>
        <dbReference type="ARBA" id="ARBA00010617"/>
    </source>
</evidence>
<keyword evidence="10" id="KW-1133">Transmembrane helix</keyword>
<dbReference type="Pfam" id="PF00067">
    <property type="entry name" value="p450"/>
    <property type="match status" value="1"/>
</dbReference>
<evidence type="ECO:0000256" key="4">
    <source>
        <dbReference type="ARBA" id="ARBA00022723"/>
    </source>
</evidence>
<dbReference type="InterPro" id="IPR036396">
    <property type="entry name" value="Cyt_P450_sf"/>
</dbReference>
<dbReference type="EMBL" id="MU006346">
    <property type="protein sequence ID" value="KAF2845446.1"/>
    <property type="molecule type" value="Genomic_DNA"/>
</dbReference>
<proteinExistence type="inferred from homology"/>